<keyword evidence="7 9" id="KW-0520">NAD</keyword>
<name>A0A3R8MXW5_9BURK</name>
<dbReference type="NCBIfam" id="NF007956">
    <property type="entry name" value="PRK10675.1"/>
    <property type="match status" value="1"/>
</dbReference>
<comment type="subunit">
    <text evidence="9">Homodimer.</text>
</comment>
<sequence length="338" mass="36590">MDKQTLLVTGGAGYIGSHTVVELLGAGHDVVILDNFSNSSPKVVDRIEEIAGRRPQLVEGDAGDRSTLQQLLSRHRIDATIHFAGYKAVGESVAKPLAYYGNNVGGTVVLLECLEEAGARRFVFSSSATVYGDPASVPIREDFPTGPTNPYGRTKWYIEHMLNDLAVASPDWSIGILRYFNPVGAHVSGRIGENPRGIPNNLMPFVTQVAVGKRPQLSVFGGDYPTPDGTGVRDYIHVVDLALGHLAALEKVARGKGAWTINLGTGIGYSVLDIVKAFEKASGRPIPYQIVDRRPGDVAQCYADPSLAAQELGWRATRDLQTMCADSWRWQEGNPEGY</sequence>
<gene>
    <name evidence="11" type="primary">galE</name>
    <name evidence="11" type="ORF">EHV23_00955</name>
</gene>
<evidence type="ECO:0000256" key="4">
    <source>
        <dbReference type="ARBA" id="ARBA00007637"/>
    </source>
</evidence>
<evidence type="ECO:0000313" key="11">
    <source>
        <dbReference type="EMBL" id="RRN44885.1"/>
    </source>
</evidence>
<protein>
    <recommendedName>
        <fullName evidence="6 9">UDP-glucose 4-epimerase</fullName>
        <ecNumber evidence="5 9">5.1.3.2</ecNumber>
    </recommendedName>
</protein>
<comment type="cofactor">
    <cofactor evidence="2 9">
        <name>NAD(+)</name>
        <dbReference type="ChEBI" id="CHEBI:57540"/>
    </cofactor>
</comment>
<dbReference type="CDD" id="cd05247">
    <property type="entry name" value="UDP_G4E_1_SDR_e"/>
    <property type="match status" value="1"/>
</dbReference>
<evidence type="ECO:0000256" key="8">
    <source>
        <dbReference type="ARBA" id="ARBA00023235"/>
    </source>
</evidence>
<dbReference type="Proteomes" id="UP000270261">
    <property type="component" value="Unassembled WGS sequence"/>
</dbReference>
<evidence type="ECO:0000256" key="7">
    <source>
        <dbReference type="ARBA" id="ARBA00023027"/>
    </source>
</evidence>
<evidence type="ECO:0000256" key="6">
    <source>
        <dbReference type="ARBA" id="ARBA00018569"/>
    </source>
</evidence>
<dbReference type="EC" id="5.1.3.2" evidence="5 9"/>
<evidence type="ECO:0000256" key="2">
    <source>
        <dbReference type="ARBA" id="ARBA00001911"/>
    </source>
</evidence>
<dbReference type="Gene3D" id="3.90.25.10">
    <property type="entry name" value="UDP-galactose 4-epimerase, domain 1"/>
    <property type="match status" value="1"/>
</dbReference>
<dbReference type="InterPro" id="IPR016040">
    <property type="entry name" value="NAD(P)-bd_dom"/>
</dbReference>
<comment type="similarity">
    <text evidence="4 9">Belongs to the NAD(P)-dependent epimerase/dehydratase family.</text>
</comment>
<dbReference type="NCBIfam" id="TIGR01179">
    <property type="entry name" value="galE"/>
    <property type="match status" value="1"/>
</dbReference>
<dbReference type="OrthoDB" id="9803010at2"/>
<feature type="domain" description="NAD(P)-binding" evidence="10">
    <location>
        <begin position="7"/>
        <end position="326"/>
    </location>
</feature>
<reference evidence="11 12" key="1">
    <citation type="submission" date="2018-11" db="EMBL/GenBank/DDBJ databases">
        <title>Genome sequencing of Lautropia sp. KCOM 2505 (= ChDC F240).</title>
        <authorList>
            <person name="Kook J.-K."/>
            <person name="Park S.-N."/>
            <person name="Lim Y.K."/>
        </authorList>
    </citation>
    <scope>NUCLEOTIDE SEQUENCE [LARGE SCALE GENOMIC DNA]</scope>
    <source>
        <strain evidence="11 12">KCOM 2505</strain>
    </source>
</reference>
<comment type="caution">
    <text evidence="11">The sequence shown here is derived from an EMBL/GenBank/DDBJ whole genome shotgun (WGS) entry which is preliminary data.</text>
</comment>
<keyword evidence="9" id="KW-0119">Carbohydrate metabolism</keyword>
<evidence type="ECO:0000256" key="1">
    <source>
        <dbReference type="ARBA" id="ARBA00000083"/>
    </source>
</evidence>
<dbReference type="AlphaFoldDB" id="A0A3R8MXW5"/>
<evidence type="ECO:0000256" key="3">
    <source>
        <dbReference type="ARBA" id="ARBA00004947"/>
    </source>
</evidence>
<comment type="catalytic activity">
    <reaction evidence="1 9">
        <text>UDP-alpha-D-glucose = UDP-alpha-D-galactose</text>
        <dbReference type="Rhea" id="RHEA:22168"/>
        <dbReference type="ChEBI" id="CHEBI:58885"/>
        <dbReference type="ChEBI" id="CHEBI:66914"/>
        <dbReference type="EC" id="5.1.3.2"/>
    </reaction>
</comment>
<dbReference type="RefSeq" id="WP_125094317.1">
    <property type="nucleotide sequence ID" value="NZ_RRUE01000001.1"/>
</dbReference>
<dbReference type="InterPro" id="IPR036291">
    <property type="entry name" value="NAD(P)-bd_dom_sf"/>
</dbReference>
<evidence type="ECO:0000256" key="9">
    <source>
        <dbReference type="RuleBase" id="RU366046"/>
    </source>
</evidence>
<accession>A0A3R8MXW5</accession>
<dbReference type="Gene3D" id="3.40.50.720">
    <property type="entry name" value="NAD(P)-binding Rossmann-like Domain"/>
    <property type="match status" value="1"/>
</dbReference>
<evidence type="ECO:0000313" key="12">
    <source>
        <dbReference type="Proteomes" id="UP000270261"/>
    </source>
</evidence>
<dbReference type="PANTHER" id="PTHR43725:SF47">
    <property type="entry name" value="UDP-GLUCOSE 4-EPIMERASE"/>
    <property type="match status" value="1"/>
</dbReference>
<dbReference type="EMBL" id="RRUE01000001">
    <property type="protein sequence ID" value="RRN44885.1"/>
    <property type="molecule type" value="Genomic_DNA"/>
</dbReference>
<dbReference type="Pfam" id="PF16363">
    <property type="entry name" value="GDP_Man_Dehyd"/>
    <property type="match status" value="1"/>
</dbReference>
<proteinExistence type="inferred from homology"/>
<dbReference type="SUPFAM" id="SSF51735">
    <property type="entry name" value="NAD(P)-binding Rossmann-fold domains"/>
    <property type="match status" value="1"/>
</dbReference>
<evidence type="ECO:0000259" key="10">
    <source>
        <dbReference type="Pfam" id="PF16363"/>
    </source>
</evidence>
<organism evidence="11 12">
    <name type="scientific">Lautropia dentalis</name>
    <dbReference type="NCBI Taxonomy" id="2490857"/>
    <lineage>
        <taxon>Bacteria</taxon>
        <taxon>Pseudomonadati</taxon>
        <taxon>Pseudomonadota</taxon>
        <taxon>Betaproteobacteria</taxon>
        <taxon>Burkholderiales</taxon>
        <taxon>Burkholderiaceae</taxon>
        <taxon>Lautropia</taxon>
    </lineage>
</organism>
<evidence type="ECO:0000256" key="5">
    <source>
        <dbReference type="ARBA" id="ARBA00013189"/>
    </source>
</evidence>
<dbReference type="PANTHER" id="PTHR43725">
    <property type="entry name" value="UDP-GLUCOSE 4-EPIMERASE"/>
    <property type="match status" value="1"/>
</dbReference>
<keyword evidence="12" id="KW-1185">Reference proteome</keyword>
<dbReference type="UniPathway" id="UPA00214"/>
<keyword evidence="8 9" id="KW-0413">Isomerase</keyword>
<dbReference type="GO" id="GO:0003978">
    <property type="term" value="F:UDP-glucose 4-epimerase activity"/>
    <property type="evidence" value="ECO:0007669"/>
    <property type="project" value="UniProtKB-UniRule"/>
</dbReference>
<comment type="pathway">
    <text evidence="3 9">Carbohydrate metabolism; galactose metabolism.</text>
</comment>
<dbReference type="InterPro" id="IPR005886">
    <property type="entry name" value="UDP_G4E"/>
</dbReference>
<dbReference type="GO" id="GO:0006012">
    <property type="term" value="P:galactose metabolic process"/>
    <property type="evidence" value="ECO:0007669"/>
    <property type="project" value="UniProtKB-UniPathway"/>
</dbReference>
<dbReference type="GO" id="GO:0005829">
    <property type="term" value="C:cytosol"/>
    <property type="evidence" value="ECO:0007669"/>
    <property type="project" value="TreeGrafter"/>
</dbReference>